<dbReference type="GeneID" id="300572317"/>
<accession>A0ABY2HHI5</accession>
<sequence>STANGSAGQATISAASPVVPPVFSSPASNLENLSSWPAWPPPAMIGNHPIRHTCRRKTKGPLTVSTFQPSCQDPRTACLADIPMNQILTVLDQPASFMYEDVVLPTAGSFTQPVHVAPPPRRRTTITTHCNARSDGCDGGADSQAAKGCTKSTSKLQFCFPLRDSAVHSITQPAAYGQSIDSARHTASRRKGGPISEARAVGLRTTPTIGVPPPRVVSMRRPCDDGKGALCCSFRVVREIPQPPTTDSRGATTTY</sequence>
<feature type="region of interest" description="Disordered" evidence="1">
    <location>
        <begin position="181"/>
        <end position="217"/>
    </location>
</feature>
<comment type="caution">
    <text evidence="2">The sequence shown here is derived from an EMBL/GenBank/DDBJ whole genome shotgun (WGS) entry which is preliminary data.</text>
</comment>
<proteinExistence type="predicted"/>
<reference evidence="2 3" key="1">
    <citation type="submission" date="2018-01" db="EMBL/GenBank/DDBJ databases">
        <title>Genome characterization of the sugarcane-associated fungus Trichoderma ghanense CCMA-1212 and their application in lignocelulose bioconversion.</title>
        <authorList>
            <person name="Steindorff A.S."/>
            <person name="Mendes T.D."/>
            <person name="Vilela E.S.D."/>
            <person name="Rodrigues D.S."/>
            <person name="Formighieri E.F."/>
            <person name="Melo I.S."/>
            <person name="Favaro L.C.L."/>
        </authorList>
    </citation>
    <scope>NUCLEOTIDE SEQUENCE [LARGE SCALE GENOMIC DNA]</scope>
    <source>
        <strain evidence="2 3">CCMA-1212</strain>
    </source>
</reference>
<gene>
    <name evidence="2" type="ORF">CCMA1212_000397</name>
</gene>
<evidence type="ECO:0000313" key="2">
    <source>
        <dbReference type="EMBL" id="TFB07777.1"/>
    </source>
</evidence>
<keyword evidence="3" id="KW-1185">Reference proteome</keyword>
<dbReference type="EMBL" id="PPTA01000001">
    <property type="protein sequence ID" value="TFB07777.1"/>
    <property type="molecule type" value="Genomic_DNA"/>
</dbReference>
<name>A0ABY2HHI5_9HYPO</name>
<protein>
    <submittedName>
        <fullName evidence="2">Uncharacterized protein</fullName>
    </submittedName>
</protein>
<evidence type="ECO:0000256" key="1">
    <source>
        <dbReference type="SAM" id="MobiDB-lite"/>
    </source>
</evidence>
<dbReference type="RefSeq" id="XP_073563978.1">
    <property type="nucleotide sequence ID" value="XM_073697867.1"/>
</dbReference>
<organism evidence="2 3">
    <name type="scientific">Trichoderma ghanense</name>
    <dbReference type="NCBI Taxonomy" id="65468"/>
    <lineage>
        <taxon>Eukaryota</taxon>
        <taxon>Fungi</taxon>
        <taxon>Dikarya</taxon>
        <taxon>Ascomycota</taxon>
        <taxon>Pezizomycotina</taxon>
        <taxon>Sordariomycetes</taxon>
        <taxon>Hypocreomycetidae</taxon>
        <taxon>Hypocreales</taxon>
        <taxon>Hypocreaceae</taxon>
        <taxon>Trichoderma</taxon>
    </lineage>
</organism>
<dbReference type="Proteomes" id="UP001642720">
    <property type="component" value="Unassembled WGS sequence"/>
</dbReference>
<feature type="non-terminal residue" evidence="2">
    <location>
        <position position="1"/>
    </location>
</feature>
<evidence type="ECO:0000313" key="3">
    <source>
        <dbReference type="Proteomes" id="UP001642720"/>
    </source>
</evidence>